<reference evidence="6" key="1">
    <citation type="journal article" date="2019" name="Int. J. Syst. Evol. Microbiol.">
        <title>The Global Catalogue of Microorganisms (GCM) 10K type strain sequencing project: providing services to taxonomists for standard genome sequencing and annotation.</title>
        <authorList>
            <consortium name="The Broad Institute Genomics Platform"/>
            <consortium name="The Broad Institute Genome Sequencing Center for Infectious Disease"/>
            <person name="Wu L."/>
            <person name="Ma J."/>
        </authorList>
    </citation>
    <scope>NUCLEOTIDE SEQUENCE [LARGE SCALE GENOMIC DNA]</scope>
    <source>
        <strain evidence="6">KCTC 32998</strain>
    </source>
</reference>
<evidence type="ECO:0000256" key="3">
    <source>
        <dbReference type="ARBA" id="ARBA00029540"/>
    </source>
</evidence>
<dbReference type="PRINTS" id="PR01590">
    <property type="entry name" value="HTHFIS"/>
</dbReference>
<dbReference type="Gene3D" id="1.10.10.60">
    <property type="entry name" value="Homeodomain-like"/>
    <property type="match status" value="1"/>
</dbReference>
<evidence type="ECO:0000313" key="6">
    <source>
        <dbReference type="Proteomes" id="UP000646745"/>
    </source>
</evidence>
<dbReference type="InterPro" id="IPR050207">
    <property type="entry name" value="Trans_regulatory_Fis"/>
</dbReference>
<proteinExistence type="inferred from homology"/>
<dbReference type="PRINTS" id="PR01591">
    <property type="entry name" value="DNABINDNGFIS"/>
</dbReference>
<organism evidence="5 6">
    <name type="scientific">Salinicola rhizosphaerae</name>
    <dbReference type="NCBI Taxonomy" id="1443141"/>
    <lineage>
        <taxon>Bacteria</taxon>
        <taxon>Pseudomonadati</taxon>
        <taxon>Pseudomonadota</taxon>
        <taxon>Gammaproteobacteria</taxon>
        <taxon>Oceanospirillales</taxon>
        <taxon>Halomonadaceae</taxon>
        <taxon>Salinicola</taxon>
    </lineage>
</organism>
<evidence type="ECO:0000256" key="2">
    <source>
        <dbReference type="ARBA" id="ARBA00023125"/>
    </source>
</evidence>
<keyword evidence="2" id="KW-0238">DNA-binding</keyword>
<name>A0ABQ3E1M4_9GAMM</name>
<dbReference type="SUPFAM" id="SSF46689">
    <property type="entry name" value="Homeodomain-like"/>
    <property type="match status" value="1"/>
</dbReference>
<comment type="caution">
    <text evidence="5">The sequence shown here is derived from an EMBL/GenBank/DDBJ whole genome shotgun (WGS) entry which is preliminary data.</text>
</comment>
<sequence>MNSRHPLALDGELPAEADAFSAPDALHAPMPHGTLRECVEQVMERYFAHLEGESVTHLYTMVLAEVEAPLLGVVMRNVDGNQTRAAELLGLNRGTLRKKLKQYDLI</sequence>
<feature type="domain" description="DNA binding HTH" evidence="4">
    <location>
        <begin position="63"/>
        <end position="103"/>
    </location>
</feature>
<dbReference type="PANTHER" id="PTHR47918">
    <property type="entry name" value="DNA-BINDING PROTEIN FIS"/>
    <property type="match status" value="1"/>
</dbReference>
<dbReference type="EMBL" id="BMZI01000005">
    <property type="protein sequence ID" value="GHB23475.1"/>
    <property type="molecule type" value="Genomic_DNA"/>
</dbReference>
<dbReference type="Proteomes" id="UP000646745">
    <property type="component" value="Unassembled WGS sequence"/>
</dbReference>
<evidence type="ECO:0000313" key="5">
    <source>
        <dbReference type="EMBL" id="GHB23475.1"/>
    </source>
</evidence>
<gene>
    <name evidence="5" type="ORF">GCM10009038_22890</name>
</gene>
<dbReference type="InterPro" id="IPR005412">
    <property type="entry name" value="Fis_DNA-bd"/>
</dbReference>
<dbReference type="InterPro" id="IPR002197">
    <property type="entry name" value="HTH_Fis"/>
</dbReference>
<accession>A0ABQ3E1M4</accession>
<keyword evidence="6" id="KW-1185">Reference proteome</keyword>
<evidence type="ECO:0000259" key="4">
    <source>
        <dbReference type="Pfam" id="PF02954"/>
    </source>
</evidence>
<dbReference type="PANTHER" id="PTHR47918:SF1">
    <property type="entry name" value="DNA-BINDING PROTEIN FIS"/>
    <property type="match status" value="1"/>
</dbReference>
<dbReference type="InterPro" id="IPR009057">
    <property type="entry name" value="Homeodomain-like_sf"/>
</dbReference>
<dbReference type="NCBIfam" id="NF001659">
    <property type="entry name" value="PRK00430.1"/>
    <property type="match status" value="1"/>
</dbReference>
<comment type="similarity">
    <text evidence="1">Belongs to the transcriptional regulatory Fis family.</text>
</comment>
<evidence type="ECO:0000256" key="1">
    <source>
        <dbReference type="ARBA" id="ARBA00008559"/>
    </source>
</evidence>
<protein>
    <recommendedName>
        <fullName evidence="3">Putative Fis-like DNA-binding protein</fullName>
    </recommendedName>
</protein>
<dbReference type="Pfam" id="PF02954">
    <property type="entry name" value="HTH_8"/>
    <property type="match status" value="1"/>
</dbReference>